<dbReference type="Proteomes" id="UP000504615">
    <property type="component" value="Unplaced"/>
</dbReference>
<dbReference type="GO" id="GO:0005789">
    <property type="term" value="C:endoplasmic reticulum membrane"/>
    <property type="evidence" value="ECO:0007669"/>
    <property type="project" value="UniProtKB-SubCell"/>
</dbReference>
<dbReference type="GO" id="GO:0006487">
    <property type="term" value="P:protein N-linked glycosylation"/>
    <property type="evidence" value="ECO:0007669"/>
    <property type="project" value="TreeGrafter"/>
</dbReference>
<evidence type="ECO:0000256" key="4">
    <source>
        <dbReference type="ARBA" id="ARBA00022676"/>
    </source>
</evidence>
<dbReference type="AlphaFoldDB" id="A0A6I9W6N6"/>
<dbReference type="OrthoDB" id="1689333at2759"/>
<evidence type="ECO:0000256" key="5">
    <source>
        <dbReference type="ARBA" id="ARBA00022679"/>
    </source>
</evidence>
<keyword evidence="6 10" id="KW-0812">Transmembrane</keyword>
<dbReference type="InterPro" id="IPR004856">
    <property type="entry name" value="Glyco_trans_ALG6/ALG8"/>
</dbReference>
<dbReference type="KEGG" id="pbar:105427323"/>
<evidence type="ECO:0000256" key="7">
    <source>
        <dbReference type="ARBA" id="ARBA00022824"/>
    </source>
</evidence>
<dbReference type="PANTHER" id="PTHR12413:SF2">
    <property type="entry name" value="DOLICHYL PYROPHOSPHATE GLC1MAN9GLCNAC2 ALPHA-1,3-GLUCOSYLTRANSFERASE-RELATED"/>
    <property type="match status" value="1"/>
</dbReference>
<dbReference type="GeneID" id="105427323"/>
<feature type="transmembrane region" description="Helical" evidence="10">
    <location>
        <begin position="284"/>
        <end position="301"/>
    </location>
</feature>
<name>A0A6I9W6N6_9HYME</name>
<feature type="transmembrane region" description="Helical" evidence="10">
    <location>
        <begin position="180"/>
        <end position="198"/>
    </location>
</feature>
<comment type="pathway">
    <text evidence="2 10">Protein modification; protein glycosylation.</text>
</comment>
<evidence type="ECO:0000256" key="1">
    <source>
        <dbReference type="ARBA" id="ARBA00004477"/>
    </source>
</evidence>
<sequence>MPTDGKDVLTEERAHQDEKVTSSSFSSSSFWKDADSALLKTFLLITCIKILLIPTYRSTDFEVHRNWLAITNSLPIEEWYVNAQSPWTLDYPPLFAWFEYCLSQVAAIFDSEMLRVENLNYASPATIYFQRGTVIFTDLILAYGVRETGRTFCKSLNSHVIFIFLSLCNIGLLIVDHIHFQYNGFLLGILLISMANVSKTDRQISVLQGAAWFAILLNLKHLYIYVAPAYTVWLLKSYCLINGKFFKRLFSLGLIILTVLAVSFGPFRTQLSQVISRLFPFKRGLVHSYWAANGWALYIGVEKVLSAGQTALLPLLHPDNLSSLKLLLSLTYMLSSILVLTNQHGKPLLRLHEWLYVILLPLVTIYEVVLHKLLLGDKLPFLPLAFTSVYCAIGITYCWILYYYIYLKNNIRINETARNKLDRQRPKDKRS</sequence>
<evidence type="ECO:0000313" key="11">
    <source>
        <dbReference type="Proteomes" id="UP000504615"/>
    </source>
</evidence>
<keyword evidence="11" id="KW-1185">Reference proteome</keyword>
<feature type="transmembrane region" description="Helical" evidence="10">
    <location>
        <begin position="245"/>
        <end position="264"/>
    </location>
</feature>
<dbReference type="UniPathway" id="UPA00378"/>
<feature type="transmembrane region" description="Helical" evidence="10">
    <location>
        <begin position="354"/>
        <end position="375"/>
    </location>
</feature>
<keyword evidence="9 10" id="KW-0472">Membrane</keyword>
<comment type="similarity">
    <text evidence="3 10">Belongs to the ALG6/ALG8 glucosyltransferase family.</text>
</comment>
<dbReference type="PANTHER" id="PTHR12413">
    <property type="entry name" value="DOLICHYL GLYCOSYLTRANSFERASE"/>
    <property type="match status" value="1"/>
</dbReference>
<dbReference type="RefSeq" id="XP_011637291.1">
    <property type="nucleotide sequence ID" value="XM_011638989.1"/>
</dbReference>
<dbReference type="Pfam" id="PF03155">
    <property type="entry name" value="Alg6_Alg8"/>
    <property type="match status" value="1"/>
</dbReference>
<comment type="subcellular location">
    <subcellularLocation>
        <location evidence="1 10">Endoplasmic reticulum membrane</location>
        <topology evidence="1 10">Multi-pass membrane protein</topology>
    </subcellularLocation>
</comment>
<protein>
    <recommendedName>
        <fullName evidence="10">Alpha-1,3-glucosyltransferase</fullName>
        <ecNumber evidence="10">2.4.1.-</ecNumber>
    </recommendedName>
</protein>
<feature type="transmembrane region" description="Helical" evidence="10">
    <location>
        <begin position="210"/>
        <end position="233"/>
    </location>
</feature>
<evidence type="ECO:0000256" key="9">
    <source>
        <dbReference type="ARBA" id="ARBA00023136"/>
    </source>
</evidence>
<dbReference type="CTD" id="31623"/>
<proteinExistence type="inferred from homology"/>
<evidence type="ECO:0000256" key="3">
    <source>
        <dbReference type="ARBA" id="ARBA00008715"/>
    </source>
</evidence>
<feature type="transmembrane region" description="Helical" evidence="10">
    <location>
        <begin position="156"/>
        <end position="174"/>
    </location>
</feature>
<keyword evidence="7 10" id="KW-0256">Endoplasmic reticulum</keyword>
<organism evidence="11 12">
    <name type="scientific">Pogonomyrmex barbatus</name>
    <name type="common">red harvester ant</name>
    <dbReference type="NCBI Taxonomy" id="144034"/>
    <lineage>
        <taxon>Eukaryota</taxon>
        <taxon>Metazoa</taxon>
        <taxon>Ecdysozoa</taxon>
        <taxon>Arthropoda</taxon>
        <taxon>Hexapoda</taxon>
        <taxon>Insecta</taxon>
        <taxon>Pterygota</taxon>
        <taxon>Neoptera</taxon>
        <taxon>Endopterygota</taxon>
        <taxon>Hymenoptera</taxon>
        <taxon>Apocrita</taxon>
        <taxon>Aculeata</taxon>
        <taxon>Formicoidea</taxon>
        <taxon>Formicidae</taxon>
        <taxon>Myrmicinae</taxon>
        <taxon>Pogonomyrmex</taxon>
    </lineage>
</organism>
<evidence type="ECO:0000256" key="8">
    <source>
        <dbReference type="ARBA" id="ARBA00022989"/>
    </source>
</evidence>
<dbReference type="EC" id="2.4.1.-" evidence="10"/>
<accession>A0A6I9W6N6</accession>
<evidence type="ECO:0000256" key="10">
    <source>
        <dbReference type="RuleBase" id="RU363110"/>
    </source>
</evidence>
<gene>
    <name evidence="12" type="primary">LOC105427323</name>
</gene>
<dbReference type="GO" id="GO:0042283">
    <property type="term" value="F:dolichyl pyrophosphate Glc1Man9GlcNAc2 alpha-1,3-glucosyltransferase activity"/>
    <property type="evidence" value="ECO:0007669"/>
    <property type="project" value="TreeGrafter"/>
</dbReference>
<feature type="transmembrane region" description="Helical" evidence="10">
    <location>
        <begin position="381"/>
        <end position="405"/>
    </location>
</feature>
<keyword evidence="8 10" id="KW-1133">Transmembrane helix</keyword>
<feature type="transmembrane region" description="Helical" evidence="10">
    <location>
        <begin position="321"/>
        <end position="342"/>
    </location>
</feature>
<keyword evidence="4 10" id="KW-0328">Glycosyltransferase</keyword>
<evidence type="ECO:0000256" key="6">
    <source>
        <dbReference type="ARBA" id="ARBA00022692"/>
    </source>
</evidence>
<keyword evidence="5 10" id="KW-0808">Transferase</keyword>
<reference evidence="12" key="1">
    <citation type="submission" date="2025-08" db="UniProtKB">
        <authorList>
            <consortium name="RefSeq"/>
        </authorList>
    </citation>
    <scope>IDENTIFICATION</scope>
</reference>
<evidence type="ECO:0000313" key="12">
    <source>
        <dbReference type="RefSeq" id="XP_011637291.1"/>
    </source>
</evidence>
<evidence type="ECO:0000256" key="2">
    <source>
        <dbReference type="ARBA" id="ARBA00004922"/>
    </source>
</evidence>